<keyword evidence="12" id="KW-0863">Zinc-finger</keyword>
<accession>A0AAV9S416</accession>
<dbReference type="GO" id="GO:0003723">
    <property type="term" value="F:RNA binding"/>
    <property type="evidence" value="ECO:0007669"/>
    <property type="project" value="TreeGrafter"/>
</dbReference>
<dbReference type="GO" id="GO:0005516">
    <property type="term" value="F:calmodulin binding"/>
    <property type="evidence" value="ECO:0007669"/>
    <property type="project" value="UniProtKB-KW"/>
</dbReference>
<gene>
    <name evidence="16" type="ORF">CRENBAI_018471</name>
</gene>
<comment type="similarity">
    <text evidence="4">Belongs to the protein kinase superfamily. CAMK Ser/Thr protein kinase family.</text>
</comment>
<keyword evidence="8" id="KW-0968">Cytoplasmic vesicle</keyword>
<feature type="domain" description="Protein kinase" evidence="14">
    <location>
        <begin position="24"/>
        <end position="286"/>
    </location>
</feature>
<feature type="region of interest" description="Disordered" evidence="13">
    <location>
        <begin position="844"/>
        <end position="868"/>
    </location>
</feature>
<dbReference type="SUPFAM" id="SSF56112">
    <property type="entry name" value="Protein kinase-like (PK-like)"/>
    <property type="match status" value="1"/>
</dbReference>
<feature type="region of interest" description="Disordered" evidence="13">
    <location>
        <begin position="1351"/>
        <end position="1412"/>
    </location>
</feature>
<evidence type="ECO:0000259" key="14">
    <source>
        <dbReference type="PROSITE" id="PS50011"/>
    </source>
</evidence>
<feature type="compositionally biased region" description="Basic and acidic residues" evidence="13">
    <location>
        <begin position="508"/>
        <end position="564"/>
    </location>
</feature>
<keyword evidence="17" id="KW-1185">Reference proteome</keyword>
<dbReference type="PANTHER" id="PTHR13948:SF37">
    <property type="entry name" value="RNA-BINDING PROTEIN 6 ISOFORM X1"/>
    <property type="match status" value="1"/>
</dbReference>
<sequence length="1667" mass="189330">MPFGCLTLGEKKDYNSPTEVTDKYDLGQVVKSEEFCEIFRAKDRNTLKMYTCKKFNKKDGRKVRKAAKNEIMILKMVRHHNILQLVDAFETKKEYFIFLELATGREVFDWILDQGYYSERDTSNVMRQVLEAVAYLHSLKIVHRNLKLENLVYYNRLKHSKIVISDFQLAKLENGLIKDPCGTPEYLAPEVVGRQRYGRPVDCWAIGVIMYILLSGNPPFYDDSDEEDPDSRDKNLFLKILSGDYEFDSPYWDDISDSAKTLVASLMDVDQDQRLTAQEAIAHEWISGNAASDKNIKDGVCAQIEKNFAKAKWKKAVRVTTLMKRLRGPDQGDSGAAGTAAGAAADANTPGEQPRTLVNMWDGPGPRGRPPFRGDHRGEMVWGRDRPVPDYRDRDGMNMGHMGPRPFVFPLMDQRRMDGFPIRGHDMDPRDMRGRDPSRDFFIPGEEPDFHPRRHVEISIRDQIVDSPGFRGPGRDSGGRGMPPWEPNDRFSDIRDRKTFQYDRQRFDRPDVDGRRGFPMDRMERDDRFRDMPDRHPVDVGDADRYKMDLPPHERRLMDIDRRGGPPLNPRGRFESDTDFRNRPEPPVDLRERDRSPLRFGPGEFPPAERESLDMPQDVVGRRPEFRGPGDTAGSRDYPKSSGSPLMDYRSGEEMTLAEEWKSRQKDKNPFLEKDLKGGPNPSFPVGLSSNVNVRDPSLFHERDRPRGDHFPAMDPPVAGKKGLQDHLMSETNPLTGHRNRESKEWPRGRDPKYVQNKTSCDERPPYLEEQNKPSLEIKEPNDPFREIKDVPSEQIPFREKLGEEDDFQRNSTIQARDQDYRDIDYRTAPRRVFDYKHEELPPTEKFLKNPNPITPSKFTDSGSQDRDYRNASVKDKVSNIISICDIPKTDSVDQILGALAVCDGVPMQGVKIRSVVPGYSYDMAYVEFLNLEDAVHFMESNKGSIKVGTRTSAMKYVQPNECERDVLDPDHGVRQTLDSQLPTSDPLKDVRTDQNAKGSMEELFHSQFQRNTDLTPEAWQQQVDQQHQQEQTEQLAGSSHNCNPLHISEQPKSVFKDSKTMIIKNLKSTTTVETILKALDPFAYLDERNVRLVKGKPPGTKCFCFVDMDSNEQVKRLVELITKPRPLYIDGVKVHAEIARPLKNQNLRRDYDTSNPLMVGHPSEDAIMATSGVLLQQSFPPPPQYLHPVFVPIVGSPATDVAMQGDLMTLCTNPVVSSNTSLSLGMDYGETTTAVPAQESGGLHVPTDSAELEPPTEESQAYICGSEPPDTSSYLYDSTSGFYYDPDTTLYYDPNSRYFYNAQTQDYLYWDGTSKSYIPVPGGSSAGSHPAPTMTAEDRAILSNPAADAPLEMKKPSAPSEDSAALVAGSAESCGGSVQSLSAVPEKKEDEESPKKDKEKDGKDEKPRSLAAVKIMKDMERWAKIQNRQKETVRAPSPVLKSGIDDGKRQSKSADAAFAIFERKITGSEDLFKKPLAPIKKEEKSKRPMGSLGLLASDYGAGSDEEVEEDKEEAAKSTQKSQPEEKDRLTDWKKMACLLCRRQFPNKDALIRHQQLSDLHKQNMEIHLKIKKSKKELEALEHQEKELNARETSRSPEQKRRKQHHQQLQQHSSWAGSSREANKGSERPGLGAEPVQKRKKEPVVWDHSSYKQAVRKAMFARFKELE</sequence>
<dbReference type="InterPro" id="IPR000719">
    <property type="entry name" value="Prot_kinase_dom"/>
</dbReference>
<dbReference type="GO" id="GO:0045202">
    <property type="term" value="C:synapse"/>
    <property type="evidence" value="ECO:0007669"/>
    <property type="project" value="UniProtKB-ARBA"/>
</dbReference>
<feature type="compositionally biased region" description="Basic and acidic residues" evidence="13">
    <location>
        <begin position="698"/>
        <end position="712"/>
    </location>
</feature>
<feature type="domain" description="C2H2-type" evidence="15">
    <location>
        <begin position="1536"/>
        <end position="1566"/>
    </location>
</feature>
<name>A0AAV9S416_9TELE</name>
<feature type="compositionally biased region" description="Acidic residues" evidence="13">
    <location>
        <begin position="1504"/>
        <end position="1513"/>
    </location>
</feature>
<evidence type="ECO:0000256" key="4">
    <source>
        <dbReference type="ARBA" id="ARBA00006692"/>
    </source>
</evidence>
<feature type="region of interest" description="Disordered" evidence="13">
    <location>
        <begin position="978"/>
        <end position="997"/>
    </location>
</feature>
<feature type="compositionally biased region" description="Low complexity" evidence="13">
    <location>
        <begin position="332"/>
        <end position="347"/>
    </location>
</feature>
<evidence type="ECO:0000256" key="1">
    <source>
        <dbReference type="ARBA" id="ARBA00001913"/>
    </source>
</evidence>
<feature type="compositionally biased region" description="Basic and acidic residues" evidence="13">
    <location>
        <begin position="987"/>
        <end position="997"/>
    </location>
</feature>
<dbReference type="GO" id="GO:0008270">
    <property type="term" value="F:zinc ion binding"/>
    <property type="evidence" value="ECO:0007669"/>
    <property type="project" value="UniProtKB-KW"/>
</dbReference>
<feature type="compositionally biased region" description="Basic and acidic residues" evidence="13">
    <location>
        <begin position="372"/>
        <end position="381"/>
    </location>
</feature>
<dbReference type="Gene3D" id="3.30.200.20">
    <property type="entry name" value="Phosphorylase Kinase, domain 1"/>
    <property type="match status" value="1"/>
</dbReference>
<evidence type="ECO:0000313" key="16">
    <source>
        <dbReference type="EMBL" id="KAK5616016.1"/>
    </source>
</evidence>
<dbReference type="CDD" id="cd16162">
    <property type="entry name" value="OCRE_RBM5_like"/>
    <property type="match status" value="1"/>
</dbReference>
<feature type="compositionally biased region" description="Basic and acidic residues" evidence="13">
    <location>
        <begin position="572"/>
        <end position="597"/>
    </location>
</feature>
<keyword evidence="12" id="KW-0862">Zinc</keyword>
<feature type="compositionally biased region" description="Basic and acidic residues" evidence="13">
    <location>
        <begin position="739"/>
        <end position="753"/>
    </location>
</feature>
<keyword evidence="12" id="KW-0479">Metal-binding</keyword>
<keyword evidence="6" id="KW-0472">Membrane</keyword>
<evidence type="ECO:0000313" key="17">
    <source>
        <dbReference type="Proteomes" id="UP001311232"/>
    </source>
</evidence>
<evidence type="ECO:0000256" key="2">
    <source>
        <dbReference type="ARBA" id="ARBA00004123"/>
    </source>
</evidence>
<dbReference type="InterPro" id="IPR041591">
    <property type="entry name" value="OCRE"/>
</dbReference>
<organism evidence="16 17">
    <name type="scientific">Crenichthys baileyi</name>
    <name type="common">White River springfish</name>
    <dbReference type="NCBI Taxonomy" id="28760"/>
    <lineage>
        <taxon>Eukaryota</taxon>
        <taxon>Metazoa</taxon>
        <taxon>Chordata</taxon>
        <taxon>Craniata</taxon>
        <taxon>Vertebrata</taxon>
        <taxon>Euteleostomi</taxon>
        <taxon>Actinopterygii</taxon>
        <taxon>Neopterygii</taxon>
        <taxon>Teleostei</taxon>
        <taxon>Neoteleostei</taxon>
        <taxon>Acanthomorphata</taxon>
        <taxon>Ovalentaria</taxon>
        <taxon>Atherinomorphae</taxon>
        <taxon>Cyprinodontiformes</taxon>
        <taxon>Goodeidae</taxon>
        <taxon>Crenichthys</taxon>
    </lineage>
</organism>
<dbReference type="InterPro" id="IPR055494">
    <property type="entry name" value="DUF7066"/>
</dbReference>
<evidence type="ECO:0000256" key="10">
    <source>
        <dbReference type="ARBA" id="ARBA00039200"/>
    </source>
</evidence>
<feature type="compositionally biased region" description="Basic and acidic residues" evidence="13">
    <location>
        <begin position="1578"/>
        <end position="1599"/>
    </location>
</feature>
<evidence type="ECO:0000256" key="8">
    <source>
        <dbReference type="ARBA" id="ARBA00023329"/>
    </source>
</evidence>
<proteinExistence type="inferred from homology"/>
<dbReference type="FunFam" id="1.10.510.10:FF:000188">
    <property type="entry name" value="CaM kinase-like vesicle-associated, like"/>
    <property type="match status" value="1"/>
</dbReference>
<evidence type="ECO:0000256" key="12">
    <source>
        <dbReference type="PROSITE-ProRule" id="PRU00042"/>
    </source>
</evidence>
<comment type="function">
    <text evidence="11">Does not appear to have detectable kinase activity.</text>
</comment>
<feature type="compositionally biased region" description="Basic and acidic residues" evidence="13">
    <location>
        <begin position="659"/>
        <end position="677"/>
    </location>
</feature>
<feature type="compositionally biased region" description="Basic and acidic residues" evidence="13">
    <location>
        <begin position="1386"/>
        <end position="1409"/>
    </location>
</feature>
<comment type="subunit">
    <text evidence="9">Interacts with calmodulin, in the presence of calcium.</text>
</comment>
<evidence type="ECO:0000256" key="7">
    <source>
        <dbReference type="ARBA" id="ARBA00023242"/>
    </source>
</evidence>
<comment type="cofactor">
    <cofactor evidence="1">
        <name>Ca(2+)</name>
        <dbReference type="ChEBI" id="CHEBI:29108"/>
    </cofactor>
</comment>
<reference evidence="16 17" key="1">
    <citation type="submission" date="2021-06" db="EMBL/GenBank/DDBJ databases">
        <authorList>
            <person name="Palmer J.M."/>
        </authorList>
    </citation>
    <scope>NUCLEOTIDE SEQUENCE [LARGE SCALE GENOMIC DNA]</scope>
    <source>
        <strain evidence="16 17">MEX-2019</strain>
        <tissue evidence="16">Muscle</tissue>
    </source>
</reference>
<feature type="region of interest" description="Disordered" evidence="13">
    <location>
        <begin position="1578"/>
        <end position="1651"/>
    </location>
</feature>
<dbReference type="Pfam" id="PF23217">
    <property type="entry name" value="DUF7066"/>
    <property type="match status" value="1"/>
</dbReference>
<feature type="region of interest" description="Disordered" evidence="13">
    <location>
        <begin position="465"/>
        <end position="492"/>
    </location>
</feature>
<dbReference type="Gene3D" id="1.10.510.10">
    <property type="entry name" value="Transferase(Phosphotransferase) domain 1"/>
    <property type="match status" value="1"/>
</dbReference>
<keyword evidence="5" id="KW-0112">Calmodulin-binding</keyword>
<dbReference type="GO" id="GO:0030659">
    <property type="term" value="C:cytoplasmic vesicle membrane"/>
    <property type="evidence" value="ECO:0007669"/>
    <property type="project" value="UniProtKB-SubCell"/>
</dbReference>
<comment type="subcellular location">
    <subcellularLocation>
        <location evidence="3">Cytoplasmic vesicle membrane</location>
        <topology evidence="3">Peripheral membrane protein</topology>
    </subcellularLocation>
    <subcellularLocation>
        <location evidence="2">Nucleus</location>
    </subcellularLocation>
</comment>
<dbReference type="InterPro" id="IPR035979">
    <property type="entry name" value="RBD_domain_sf"/>
</dbReference>
<dbReference type="GO" id="GO:0000398">
    <property type="term" value="P:mRNA splicing, via spliceosome"/>
    <property type="evidence" value="ECO:0007669"/>
    <property type="project" value="TreeGrafter"/>
</dbReference>
<dbReference type="InterPro" id="IPR012677">
    <property type="entry name" value="Nucleotide-bd_a/b_plait_sf"/>
</dbReference>
<dbReference type="GO" id="GO:0004672">
    <property type="term" value="F:protein kinase activity"/>
    <property type="evidence" value="ECO:0007669"/>
    <property type="project" value="InterPro"/>
</dbReference>
<evidence type="ECO:0000256" key="13">
    <source>
        <dbReference type="SAM" id="MobiDB-lite"/>
    </source>
</evidence>
<dbReference type="Pfam" id="PF00069">
    <property type="entry name" value="Pkinase"/>
    <property type="match status" value="1"/>
</dbReference>
<dbReference type="GO" id="GO:0005634">
    <property type="term" value="C:nucleus"/>
    <property type="evidence" value="ECO:0007669"/>
    <property type="project" value="UniProtKB-SubCell"/>
</dbReference>
<feature type="region of interest" description="Disordered" evidence="13">
    <location>
        <begin position="1019"/>
        <end position="1044"/>
    </location>
</feature>
<dbReference type="Pfam" id="PF17780">
    <property type="entry name" value="OCRE"/>
    <property type="match status" value="1"/>
</dbReference>
<keyword evidence="7" id="KW-0539">Nucleus</keyword>
<dbReference type="PROSITE" id="PS50157">
    <property type="entry name" value="ZINC_FINGER_C2H2_2"/>
    <property type="match status" value="1"/>
</dbReference>
<dbReference type="GO" id="GO:0005524">
    <property type="term" value="F:ATP binding"/>
    <property type="evidence" value="ECO:0007669"/>
    <property type="project" value="InterPro"/>
</dbReference>
<feature type="region of interest" description="Disordered" evidence="13">
    <location>
        <begin position="508"/>
        <end position="794"/>
    </location>
</feature>
<dbReference type="InterPro" id="IPR011009">
    <property type="entry name" value="Kinase-like_dom_sf"/>
</dbReference>
<dbReference type="SUPFAM" id="SSF54928">
    <property type="entry name" value="RNA-binding domain, RBD"/>
    <property type="match status" value="1"/>
</dbReference>
<comment type="caution">
    <text evidence="16">The sequence shown here is derived from an EMBL/GenBank/DDBJ whole genome shotgun (WGS) entry which is preliminary data.</text>
</comment>
<dbReference type="Gene3D" id="3.30.70.330">
    <property type="match status" value="1"/>
</dbReference>
<evidence type="ECO:0000256" key="6">
    <source>
        <dbReference type="ARBA" id="ARBA00023136"/>
    </source>
</evidence>
<feature type="region of interest" description="Disordered" evidence="13">
    <location>
        <begin position="1479"/>
        <end position="1529"/>
    </location>
</feature>
<feature type="region of interest" description="Disordered" evidence="13">
    <location>
        <begin position="1427"/>
        <end position="1453"/>
    </location>
</feature>
<evidence type="ECO:0000256" key="5">
    <source>
        <dbReference type="ARBA" id="ARBA00022860"/>
    </source>
</evidence>
<evidence type="ECO:0000259" key="15">
    <source>
        <dbReference type="PROSITE" id="PS50157"/>
    </source>
</evidence>
<feature type="compositionally biased region" description="Low complexity" evidence="13">
    <location>
        <begin position="1021"/>
        <end position="1035"/>
    </location>
</feature>
<evidence type="ECO:0000256" key="11">
    <source>
        <dbReference type="ARBA" id="ARBA00055881"/>
    </source>
</evidence>
<evidence type="ECO:0000256" key="9">
    <source>
        <dbReference type="ARBA" id="ARBA00038588"/>
    </source>
</evidence>
<protein>
    <recommendedName>
        <fullName evidence="10">CaM kinase-like vesicle-associated protein</fullName>
    </recommendedName>
</protein>
<dbReference type="InterPro" id="IPR013087">
    <property type="entry name" value="Znf_C2H2_type"/>
</dbReference>
<dbReference type="EMBL" id="JAHHUM010000910">
    <property type="protein sequence ID" value="KAK5616016.1"/>
    <property type="molecule type" value="Genomic_DNA"/>
</dbReference>
<feature type="region of interest" description="Disordered" evidence="13">
    <location>
        <begin position="327"/>
        <end position="381"/>
    </location>
</feature>
<dbReference type="FunFam" id="3.30.200.20:FF:000155">
    <property type="entry name" value="CaM kinase-like vesicle-associated, like"/>
    <property type="match status" value="1"/>
</dbReference>
<evidence type="ECO:0000256" key="3">
    <source>
        <dbReference type="ARBA" id="ARBA00004284"/>
    </source>
</evidence>
<dbReference type="PROSITE" id="PS50011">
    <property type="entry name" value="PROTEIN_KINASE_DOM"/>
    <property type="match status" value="1"/>
</dbReference>
<feature type="compositionally biased region" description="Basic and acidic residues" evidence="13">
    <location>
        <begin position="760"/>
        <end position="794"/>
    </location>
</feature>
<dbReference type="PANTHER" id="PTHR13948">
    <property type="entry name" value="RNA-BINDING PROTEIN"/>
    <property type="match status" value="1"/>
</dbReference>
<dbReference type="Proteomes" id="UP001311232">
    <property type="component" value="Unassembled WGS sequence"/>
</dbReference>